<feature type="transmembrane region" description="Helical" evidence="5">
    <location>
        <begin position="297"/>
        <end position="324"/>
    </location>
</feature>
<reference evidence="7 8" key="1">
    <citation type="submission" date="2016-08" db="EMBL/GenBank/DDBJ databases">
        <title>Genome sequencing of Vibrio scophthalmi strain FP3289, an isolated from Paralichthys olivaceus.</title>
        <authorList>
            <person name="Han H.-J."/>
        </authorList>
    </citation>
    <scope>NUCLEOTIDE SEQUENCE [LARGE SCALE GENOMIC DNA]</scope>
    <source>
        <strain evidence="7 8">FP3289</strain>
    </source>
</reference>
<dbReference type="RefSeq" id="WP_069445849.1">
    <property type="nucleotide sequence ID" value="NZ_MDCJ01000002.1"/>
</dbReference>
<dbReference type="PROSITE" id="PS50928">
    <property type="entry name" value="ABC_TM1"/>
    <property type="match status" value="2"/>
</dbReference>
<feature type="domain" description="ABC transmembrane type-1" evidence="6">
    <location>
        <begin position="69"/>
        <end position="266"/>
    </location>
</feature>
<dbReference type="SUPFAM" id="SSF161098">
    <property type="entry name" value="MetI-like"/>
    <property type="match status" value="2"/>
</dbReference>
<evidence type="ECO:0000256" key="5">
    <source>
        <dbReference type="RuleBase" id="RU363032"/>
    </source>
</evidence>
<dbReference type="Proteomes" id="UP000095131">
    <property type="component" value="Unassembled WGS sequence"/>
</dbReference>
<gene>
    <name evidence="7" type="ORF">VSF3289_00159</name>
</gene>
<dbReference type="EMBL" id="MDCJ01000002">
    <property type="protein sequence ID" value="ODS09921.1"/>
    <property type="molecule type" value="Genomic_DNA"/>
</dbReference>
<dbReference type="InterPro" id="IPR000515">
    <property type="entry name" value="MetI-like"/>
</dbReference>
<dbReference type="AlphaFoldDB" id="A0A1E3WJH9"/>
<dbReference type="OrthoDB" id="7056428at2"/>
<feature type="transmembrane region" description="Helical" evidence="5">
    <location>
        <begin position="519"/>
        <end position="544"/>
    </location>
</feature>
<dbReference type="GO" id="GO:0005886">
    <property type="term" value="C:plasma membrane"/>
    <property type="evidence" value="ECO:0007669"/>
    <property type="project" value="UniProtKB-SubCell"/>
</dbReference>
<keyword evidence="5" id="KW-0813">Transport</keyword>
<feature type="transmembrane region" description="Helical" evidence="5">
    <location>
        <begin position="201"/>
        <end position="225"/>
    </location>
</feature>
<feature type="transmembrane region" description="Helical" evidence="5">
    <location>
        <begin position="143"/>
        <end position="166"/>
    </location>
</feature>
<comment type="subcellular location">
    <subcellularLocation>
        <location evidence="1 5">Cell membrane</location>
        <topology evidence="1 5">Multi-pass membrane protein</topology>
    </subcellularLocation>
</comment>
<dbReference type="InterPro" id="IPR035906">
    <property type="entry name" value="MetI-like_sf"/>
</dbReference>
<dbReference type="PANTHER" id="PTHR43496:SF1">
    <property type="entry name" value="POLYGALACTURONAN_RHAMNOGALACTURONAN TRANSPORT SYSTEM PERMEASE PROTEIN YTEP"/>
    <property type="match status" value="1"/>
</dbReference>
<feature type="transmembrane region" description="Helical" evidence="5">
    <location>
        <begin position="344"/>
        <end position="371"/>
    </location>
</feature>
<keyword evidence="4 5" id="KW-0472">Membrane</keyword>
<feature type="transmembrane region" description="Helical" evidence="5">
    <location>
        <begin position="245"/>
        <end position="265"/>
    </location>
</feature>
<evidence type="ECO:0000256" key="2">
    <source>
        <dbReference type="ARBA" id="ARBA00022692"/>
    </source>
</evidence>
<feature type="domain" description="ABC transmembrane type-1" evidence="6">
    <location>
        <begin position="345"/>
        <end position="540"/>
    </location>
</feature>
<comment type="caution">
    <text evidence="7">The sequence shown here is derived from an EMBL/GenBank/DDBJ whole genome shotgun (WGS) entry which is preliminary data.</text>
</comment>
<organism evidence="7 8">
    <name type="scientific">Vibrio scophthalmi</name>
    <dbReference type="NCBI Taxonomy" id="45658"/>
    <lineage>
        <taxon>Bacteria</taxon>
        <taxon>Pseudomonadati</taxon>
        <taxon>Pseudomonadota</taxon>
        <taxon>Gammaproteobacteria</taxon>
        <taxon>Vibrionales</taxon>
        <taxon>Vibrionaceae</taxon>
        <taxon>Vibrio</taxon>
    </lineage>
</organism>
<proteinExistence type="inferred from homology"/>
<evidence type="ECO:0000256" key="1">
    <source>
        <dbReference type="ARBA" id="ARBA00004651"/>
    </source>
</evidence>
<accession>A0A1E3WJH9</accession>
<feature type="transmembrane region" description="Helical" evidence="5">
    <location>
        <begin position="480"/>
        <end position="499"/>
    </location>
</feature>
<feature type="transmembrane region" description="Helical" evidence="5">
    <location>
        <begin position="383"/>
        <end position="404"/>
    </location>
</feature>
<dbReference type="PATRIC" id="fig|45658.8.peg.157"/>
<evidence type="ECO:0000313" key="8">
    <source>
        <dbReference type="Proteomes" id="UP000095131"/>
    </source>
</evidence>
<keyword evidence="3 5" id="KW-1133">Transmembrane helix</keyword>
<dbReference type="CDD" id="cd06261">
    <property type="entry name" value="TM_PBP2"/>
    <property type="match status" value="2"/>
</dbReference>
<dbReference type="GO" id="GO:0055085">
    <property type="term" value="P:transmembrane transport"/>
    <property type="evidence" value="ECO:0007669"/>
    <property type="project" value="InterPro"/>
</dbReference>
<dbReference type="Gene3D" id="1.10.3720.10">
    <property type="entry name" value="MetI-like"/>
    <property type="match status" value="2"/>
</dbReference>
<evidence type="ECO:0000256" key="4">
    <source>
        <dbReference type="ARBA" id="ARBA00023136"/>
    </source>
</evidence>
<name>A0A1E3WJH9_9VIBR</name>
<evidence type="ECO:0000313" key="7">
    <source>
        <dbReference type="EMBL" id="ODS09921.1"/>
    </source>
</evidence>
<protein>
    <submittedName>
        <fullName evidence="7">Molybdenum transport system permease protein ModB</fullName>
    </submittedName>
</protein>
<dbReference type="PANTHER" id="PTHR43496">
    <property type="entry name" value="PROTEIN LPLB"/>
    <property type="match status" value="1"/>
</dbReference>
<feature type="transmembrane region" description="Helical" evidence="5">
    <location>
        <begin position="416"/>
        <end position="439"/>
    </location>
</feature>
<dbReference type="Pfam" id="PF00528">
    <property type="entry name" value="BPD_transp_1"/>
    <property type="match status" value="2"/>
</dbReference>
<feature type="transmembrane region" description="Helical" evidence="5">
    <location>
        <begin position="107"/>
        <end position="128"/>
    </location>
</feature>
<feature type="transmembrane region" description="Helical" evidence="5">
    <location>
        <begin position="68"/>
        <end position="95"/>
    </location>
</feature>
<sequence length="548" mass="60477">MIHSYYLQRAGRNIPNLLLLLLPCVFLWLGVGEPIKQLIVRSVSDNQGDFIGLKNFIDYFSNSGLVDALLHSLIVSMVVMLLSVSIAFVIALGLVRSQLWGKTILSSLIQLPLFVPSIFPCLGLIYLFGGQGLLTPYLPNFELYGPVGVTMGGVIFTLPHAVLMLVTTLRGIDTRLYQAASSLGANPWRQFTSVTLANSRYGLISAGFVVFTLTMTDFGIAKVLAGQYSMLATEIYKQVIGQQNFSMGATISLLLVVPTCIAFFVDGWARKQQARLANNQTVQEVNPSLTRDSLSTLICWTPCLGLFSVIGVVVWGSLISYWPYDFSFTYANYDFDALGYGWQPYWNSLILAILVAVFGVVITFCTSYLTLRINAPEILINVVRFFALLPLSIPGTVLGLAYIFAFNHPDSLLNVWQGSFVILAFNTIVHLFSVSFLTFNNTIGRLDSSYERVGASLSVPQWLTFFRVIVPLSRYTLLDIFFYLFVNALTTVSAVVFLYSHDTLLASIVILNMDDSGNLAGASAMGTLLLVTALTIKLLHILAVRLIR</sequence>
<evidence type="ECO:0000256" key="3">
    <source>
        <dbReference type="ARBA" id="ARBA00022989"/>
    </source>
</evidence>
<keyword evidence="2 5" id="KW-0812">Transmembrane</keyword>
<comment type="similarity">
    <text evidence="5">Belongs to the binding-protein-dependent transport system permease family.</text>
</comment>
<evidence type="ECO:0000259" key="6">
    <source>
        <dbReference type="PROSITE" id="PS50928"/>
    </source>
</evidence>